<keyword evidence="5" id="KW-0804">Transcription</keyword>
<keyword evidence="3" id="KW-0805">Transcription regulation</keyword>
<evidence type="ECO:0000256" key="6">
    <source>
        <dbReference type="ARBA" id="ARBA00023242"/>
    </source>
</evidence>
<dbReference type="Proteomes" id="UP001591681">
    <property type="component" value="Unassembled WGS sequence"/>
</dbReference>
<evidence type="ECO:0000256" key="2">
    <source>
        <dbReference type="ARBA" id="ARBA00006967"/>
    </source>
</evidence>
<proteinExistence type="inferred from homology"/>
<evidence type="ECO:0000313" key="8">
    <source>
        <dbReference type="Proteomes" id="UP001591681"/>
    </source>
</evidence>
<dbReference type="EMBL" id="JBHFQA010000022">
    <property type="protein sequence ID" value="KAL2079656.1"/>
    <property type="molecule type" value="Genomic_DNA"/>
</dbReference>
<dbReference type="Gene3D" id="6.10.140.2200">
    <property type="match status" value="1"/>
</dbReference>
<reference evidence="7 8" key="1">
    <citation type="submission" date="2024-09" db="EMBL/GenBank/DDBJ databases">
        <title>A chromosome-level genome assembly of Gray's grenadier anchovy, Coilia grayii.</title>
        <authorList>
            <person name="Fu Z."/>
        </authorList>
    </citation>
    <scope>NUCLEOTIDE SEQUENCE [LARGE SCALE GENOMIC DNA]</scope>
    <source>
        <strain evidence="7">G4</strain>
        <tissue evidence="7">Muscle</tissue>
    </source>
</reference>
<keyword evidence="6" id="KW-0539">Nucleus</keyword>
<name>A0ABD1J0J0_9TELE</name>
<organism evidence="7 8">
    <name type="scientific">Coilia grayii</name>
    <name type="common">Gray's grenadier anchovy</name>
    <dbReference type="NCBI Taxonomy" id="363190"/>
    <lineage>
        <taxon>Eukaryota</taxon>
        <taxon>Metazoa</taxon>
        <taxon>Chordata</taxon>
        <taxon>Craniata</taxon>
        <taxon>Vertebrata</taxon>
        <taxon>Euteleostomi</taxon>
        <taxon>Actinopterygii</taxon>
        <taxon>Neopterygii</taxon>
        <taxon>Teleostei</taxon>
        <taxon>Clupei</taxon>
        <taxon>Clupeiformes</taxon>
        <taxon>Clupeoidei</taxon>
        <taxon>Engraulidae</taxon>
        <taxon>Coilinae</taxon>
        <taxon>Coilia</taxon>
    </lineage>
</organism>
<comment type="subcellular location">
    <subcellularLocation>
        <location evidence="1">Nucleus</location>
    </subcellularLocation>
</comment>
<accession>A0ABD1J0J0</accession>
<dbReference type="InterPro" id="IPR007576">
    <property type="entry name" value="CITED"/>
</dbReference>
<evidence type="ECO:0000256" key="1">
    <source>
        <dbReference type="ARBA" id="ARBA00004123"/>
    </source>
</evidence>
<sequence length="155" mass="16276">MSFLYPDYSMKDSDSVTILRYSSPANTSSPCPPSPLHSGAPGAGKALAPFCLQSGPHLLASMQLQKLNSHYQSLVGATGTASVSSRGYGMLPLGMQASAGQGVNQGPGIVDPVPVDEEVLMSLAMEFGLDQAKELPELWLGQNEFDFISNVPDGC</sequence>
<evidence type="ECO:0000313" key="7">
    <source>
        <dbReference type="EMBL" id="KAL2079656.1"/>
    </source>
</evidence>
<comment type="caution">
    <text evidence="7">The sequence shown here is derived from an EMBL/GenBank/DDBJ whole genome shotgun (WGS) entry which is preliminary data.</text>
</comment>
<evidence type="ECO:0000256" key="3">
    <source>
        <dbReference type="ARBA" id="ARBA00023015"/>
    </source>
</evidence>
<dbReference type="Pfam" id="PF04487">
    <property type="entry name" value="CITED"/>
    <property type="match status" value="1"/>
</dbReference>
<evidence type="ECO:0008006" key="9">
    <source>
        <dbReference type="Google" id="ProtNLM"/>
    </source>
</evidence>
<dbReference type="PANTHER" id="PTHR17045">
    <property type="entry name" value="MELANOCYTE SPECIFIC GENE RELATED CITED"/>
    <property type="match status" value="1"/>
</dbReference>
<dbReference type="PANTHER" id="PTHR17045:SF6">
    <property type="entry name" value="CBP_P300-INTERACTING TRANSACTIVATOR 1"/>
    <property type="match status" value="1"/>
</dbReference>
<evidence type="ECO:0000256" key="5">
    <source>
        <dbReference type="ARBA" id="ARBA00023163"/>
    </source>
</evidence>
<evidence type="ECO:0000256" key="4">
    <source>
        <dbReference type="ARBA" id="ARBA00023159"/>
    </source>
</evidence>
<keyword evidence="4" id="KW-0010">Activator</keyword>
<gene>
    <name evidence="7" type="ORF">ACEWY4_025400</name>
</gene>
<protein>
    <recommendedName>
        <fullName evidence="9">Cbp/p300-interacting transactivator 1</fullName>
    </recommendedName>
</protein>
<dbReference type="AlphaFoldDB" id="A0ABD1J0J0"/>
<dbReference type="GO" id="GO:0005634">
    <property type="term" value="C:nucleus"/>
    <property type="evidence" value="ECO:0007669"/>
    <property type="project" value="UniProtKB-SubCell"/>
</dbReference>
<keyword evidence="8" id="KW-1185">Reference proteome</keyword>
<comment type="similarity">
    <text evidence="2">Belongs to the CITED family.</text>
</comment>